<organism evidence="2">
    <name type="scientific">Myoviridae sp. ctai52</name>
    <dbReference type="NCBI Taxonomy" id="2825134"/>
    <lineage>
        <taxon>Viruses</taxon>
        <taxon>Duplodnaviria</taxon>
        <taxon>Heunggongvirae</taxon>
        <taxon>Uroviricota</taxon>
        <taxon>Caudoviricetes</taxon>
    </lineage>
</organism>
<dbReference type="EMBL" id="BK016258">
    <property type="protein sequence ID" value="DAG05361.1"/>
    <property type="molecule type" value="Genomic_DNA"/>
</dbReference>
<dbReference type="Pfam" id="PF16079">
    <property type="entry name" value="Phage_holin_5_2"/>
    <property type="match status" value="1"/>
</dbReference>
<sequence length="82" mass="8898">MEILQDYIVPITLALCFCIGYIVKKWINDVDNKYIPTIVAVAGVVVNVWVMGAFTPEVILGGLASGLASTGLDQLIRTNEKT</sequence>
<keyword evidence="1" id="KW-0812">Transmembrane</keyword>
<protein>
    <submittedName>
        <fullName evidence="2">Holin</fullName>
    </submittedName>
</protein>
<dbReference type="InterPro" id="IPR032111">
    <property type="entry name" value="Clostridium_phage_holin"/>
</dbReference>
<feature type="transmembrane region" description="Helical" evidence="1">
    <location>
        <begin position="35"/>
        <end position="52"/>
    </location>
</feature>
<accession>A0A8S5VF09</accession>
<keyword evidence="1" id="KW-1133">Transmembrane helix</keyword>
<proteinExistence type="predicted"/>
<evidence type="ECO:0000313" key="2">
    <source>
        <dbReference type="EMBL" id="DAG05361.1"/>
    </source>
</evidence>
<feature type="transmembrane region" description="Helical" evidence="1">
    <location>
        <begin position="6"/>
        <end position="23"/>
    </location>
</feature>
<name>A0A8S5VF09_9CAUD</name>
<evidence type="ECO:0000256" key="1">
    <source>
        <dbReference type="SAM" id="Phobius"/>
    </source>
</evidence>
<reference evidence="2" key="1">
    <citation type="journal article" date="2021" name="Proc. Natl. Acad. Sci. U.S.A.">
        <title>A Catalog of Tens of Thousands of Viruses from Human Metagenomes Reveals Hidden Associations with Chronic Diseases.</title>
        <authorList>
            <person name="Tisza M.J."/>
            <person name="Buck C.B."/>
        </authorList>
    </citation>
    <scope>NUCLEOTIDE SEQUENCE</scope>
    <source>
        <strain evidence="2">Ctai52</strain>
    </source>
</reference>
<keyword evidence="1" id="KW-0472">Membrane</keyword>